<protein>
    <recommendedName>
        <fullName evidence="5">CCZ1/INTU/HSP4 first Longin domain-containing protein</fullName>
    </recommendedName>
</protein>
<dbReference type="VEuPathDB" id="FungiDB:SCODWIG_02627"/>
<feature type="compositionally biased region" description="Polar residues" evidence="1">
    <location>
        <begin position="789"/>
        <end position="804"/>
    </location>
</feature>
<evidence type="ECO:0000313" key="3">
    <source>
        <dbReference type="EMBL" id="SSD60866.1"/>
    </source>
</evidence>
<feature type="signal peptide" evidence="2">
    <location>
        <begin position="1"/>
        <end position="20"/>
    </location>
</feature>
<dbReference type="Proteomes" id="UP000262825">
    <property type="component" value="Unassembled WGS sequence"/>
</dbReference>
<keyword evidence="2" id="KW-0732">Signal</keyword>
<proteinExistence type="predicted"/>
<evidence type="ECO:0000313" key="4">
    <source>
        <dbReference type="Proteomes" id="UP000262825"/>
    </source>
</evidence>
<dbReference type="GO" id="GO:0016192">
    <property type="term" value="P:vesicle-mediated transport"/>
    <property type="evidence" value="ECO:0007669"/>
    <property type="project" value="InterPro"/>
</dbReference>
<evidence type="ECO:0000256" key="1">
    <source>
        <dbReference type="SAM" id="MobiDB-lite"/>
    </source>
</evidence>
<sequence>MTSNILLSLDYLAIFSPSLSQNEDDTYKQLLLYYTFPKQTILDTDNNNTSEGAGDFDINDRNPYNTCTSDNKKKNIVNTEDIEDCAIDINEKLATIGIIQGLWNFYGNFIDCKNNKNDSRDRNTEKLGNNGEDDFQIVTLSSSNYIITYRALNIDGLQIYITISLKTANKNMCYYIKNKLIQSISIFEFLYGPFITHLTGGTMICNTNTDILTSTDTIIANFRTSKLTDNLNEFYIPFWNNTIKSIHILPSILMTNPNSYKISEYQIQTENYTWDSMLNNEILLREENYLNIKDILVYNIPQRDVVITGDVITATDNIKNLGFIRNFKYDNKSISTISNWLYNLFYERILTGGNTATSDPNSNSNSGSTHNNTLSDITGRLVHNISLPLQFAYDAVHEVGNMTGVSTSLSLITDYLPIPGGGDNFSAIGANVPATTSSDNGNNNDNNNNKTDNDNDNGNNNIANNNTGGNGTISGGLEETSVSSNPNSMTCHTNFIISPFRNNLPDVYVEFDEDNILRSKTNAKTNYKLLMWCYNSIILIFIIDHDFELIYDKNYLTELDNTLIKCFSSQDNSTNNINDNATSDYDFSYYFYNYDTKQCFTSIPFLADKQDESNKNKNNDHNNLSESNSENTSYLIKSLSLLSFGKYSTKTNTASVDTTNRGGANTDFCKNDVPSRNINFLSELDQGKLNELNKYLWSIILNNHELRIGGDNSSAKSNIEDDAKIIKLDNGLLCYIENNANYQLLIVKNWYNKNGKVGKKNKDKIDLKLYESNQKNIINNNNKDRKSTRLNSSHTVVSRMPSSA</sequence>
<keyword evidence="4" id="KW-1185">Reference proteome</keyword>
<dbReference type="PANTHER" id="PTHR13056:SF0">
    <property type="entry name" value="VACUOLAR FUSION PROTEIN CCZ1 HOMOLOG-RELATED"/>
    <property type="match status" value="1"/>
</dbReference>
<dbReference type="AlphaFoldDB" id="A0A376B876"/>
<gene>
    <name evidence="3" type="ORF">SCODWIG_02627</name>
</gene>
<accession>A0A376B876</accession>
<feature type="chain" id="PRO_5016672504" description="CCZ1/INTU/HSP4 first Longin domain-containing protein" evidence="2">
    <location>
        <begin position="21"/>
        <end position="804"/>
    </location>
</feature>
<evidence type="ECO:0008006" key="5">
    <source>
        <dbReference type="Google" id="ProtNLM"/>
    </source>
</evidence>
<reference evidence="4" key="1">
    <citation type="submission" date="2018-06" db="EMBL/GenBank/DDBJ databases">
        <authorList>
            <person name="Guldener U."/>
        </authorList>
    </citation>
    <scope>NUCLEOTIDE SEQUENCE [LARGE SCALE GENOMIC DNA]</scope>
    <source>
        <strain evidence="4">UTAD17</strain>
    </source>
</reference>
<dbReference type="EMBL" id="UFAJ01000480">
    <property type="protein sequence ID" value="SSD60866.1"/>
    <property type="molecule type" value="Genomic_DNA"/>
</dbReference>
<dbReference type="InterPro" id="IPR013176">
    <property type="entry name" value="Ccz1"/>
</dbReference>
<name>A0A376B876_9ASCO</name>
<evidence type="ECO:0000256" key="2">
    <source>
        <dbReference type="SAM" id="SignalP"/>
    </source>
</evidence>
<dbReference type="PANTHER" id="PTHR13056">
    <property type="entry name" value="VACUOLAR FUSION PROTEIN CCZ1 HOMOLOG-RELATED"/>
    <property type="match status" value="1"/>
</dbReference>
<feature type="region of interest" description="Disordered" evidence="1">
    <location>
        <begin position="429"/>
        <end position="484"/>
    </location>
</feature>
<feature type="region of interest" description="Disordered" evidence="1">
    <location>
        <begin position="778"/>
        <end position="804"/>
    </location>
</feature>
<organism evidence="3 4">
    <name type="scientific">Saccharomycodes ludwigii</name>
    <dbReference type="NCBI Taxonomy" id="36035"/>
    <lineage>
        <taxon>Eukaryota</taxon>
        <taxon>Fungi</taxon>
        <taxon>Dikarya</taxon>
        <taxon>Ascomycota</taxon>
        <taxon>Saccharomycotina</taxon>
        <taxon>Saccharomycetes</taxon>
        <taxon>Saccharomycodales</taxon>
        <taxon>Saccharomycodaceae</taxon>
        <taxon>Saccharomycodes</taxon>
    </lineage>
</organism>
<dbReference type="GO" id="GO:0035658">
    <property type="term" value="C:Mon1-Ccz1 complex"/>
    <property type="evidence" value="ECO:0007669"/>
    <property type="project" value="InterPro"/>
</dbReference>
<feature type="compositionally biased region" description="Low complexity" evidence="1">
    <location>
        <begin position="435"/>
        <end position="467"/>
    </location>
</feature>